<keyword evidence="4" id="KW-0238">DNA-binding</keyword>
<keyword evidence="5" id="KW-0804">Transcription</keyword>
<dbReference type="GO" id="GO:0005634">
    <property type="term" value="C:nucleus"/>
    <property type="evidence" value="ECO:0007669"/>
    <property type="project" value="UniProtKB-SubCell"/>
</dbReference>
<evidence type="ECO:0000256" key="6">
    <source>
        <dbReference type="ARBA" id="ARBA00023242"/>
    </source>
</evidence>
<keyword evidence="3" id="KW-0805">Transcription regulation</keyword>
<dbReference type="PANTHER" id="PTHR13215">
    <property type="entry name" value="RNA POLYMERASE II TRANSCRIPTIONAL COACTIVATOR"/>
    <property type="match status" value="1"/>
</dbReference>
<feature type="region of interest" description="Disordered" evidence="7">
    <location>
        <begin position="66"/>
        <end position="109"/>
    </location>
</feature>
<feature type="compositionally biased region" description="Low complexity" evidence="7">
    <location>
        <begin position="98"/>
        <end position="108"/>
    </location>
</feature>
<proteinExistence type="inferred from homology"/>
<dbReference type="InterPro" id="IPR009044">
    <property type="entry name" value="ssDNA-bd_transcriptional_reg"/>
</dbReference>
<accession>A0A7S3CBD2</accession>
<name>A0A7S3CBD2_9CHLO</name>
<keyword evidence="6" id="KW-0539">Nucleus</keyword>
<dbReference type="Pfam" id="PF02229">
    <property type="entry name" value="PC4"/>
    <property type="match status" value="2"/>
</dbReference>
<feature type="domain" description="Transcriptional coactivator p15 (PC4) C-terminal" evidence="8">
    <location>
        <begin position="184"/>
        <end position="235"/>
    </location>
</feature>
<dbReference type="EMBL" id="HBHZ01005716">
    <property type="protein sequence ID" value="CAE0191317.1"/>
    <property type="molecule type" value="Transcribed_RNA"/>
</dbReference>
<dbReference type="Gene3D" id="2.30.31.10">
    <property type="entry name" value="Transcriptional Coactivator Pc4, Chain A"/>
    <property type="match status" value="2"/>
</dbReference>
<dbReference type="SUPFAM" id="SSF54447">
    <property type="entry name" value="ssDNA-binding transcriptional regulator domain"/>
    <property type="match status" value="2"/>
</dbReference>
<evidence type="ECO:0000256" key="3">
    <source>
        <dbReference type="ARBA" id="ARBA00023015"/>
    </source>
</evidence>
<reference evidence="9" key="1">
    <citation type="submission" date="2021-01" db="EMBL/GenBank/DDBJ databases">
        <authorList>
            <person name="Corre E."/>
            <person name="Pelletier E."/>
            <person name="Niang G."/>
            <person name="Scheremetjew M."/>
            <person name="Finn R."/>
            <person name="Kale V."/>
            <person name="Holt S."/>
            <person name="Cochrane G."/>
            <person name="Meng A."/>
            <person name="Brown T."/>
            <person name="Cohen L."/>
        </authorList>
    </citation>
    <scope>NUCLEOTIDE SEQUENCE</scope>
    <source>
        <strain evidence="9">RCC1871</strain>
    </source>
</reference>
<dbReference type="GO" id="GO:0060261">
    <property type="term" value="P:positive regulation of transcription initiation by RNA polymerase II"/>
    <property type="evidence" value="ECO:0007669"/>
    <property type="project" value="InterPro"/>
</dbReference>
<organism evidence="9">
    <name type="scientific">Chloropicon roscoffensis</name>
    <dbReference type="NCBI Taxonomy" id="1461544"/>
    <lineage>
        <taxon>Eukaryota</taxon>
        <taxon>Viridiplantae</taxon>
        <taxon>Chlorophyta</taxon>
        <taxon>Chloropicophyceae</taxon>
        <taxon>Chloropicales</taxon>
        <taxon>Chloropicaceae</taxon>
        <taxon>Chloropicon</taxon>
    </lineage>
</organism>
<dbReference type="GO" id="GO:0003677">
    <property type="term" value="F:DNA binding"/>
    <property type="evidence" value="ECO:0007669"/>
    <property type="project" value="UniProtKB-KW"/>
</dbReference>
<evidence type="ECO:0000313" key="9">
    <source>
        <dbReference type="EMBL" id="CAE0191317.1"/>
    </source>
</evidence>
<gene>
    <name evidence="9" type="ORF">CROS1456_LOCUS4407</name>
</gene>
<comment type="similarity">
    <text evidence="2">Belongs to the transcriptional coactivator PC4 family.</text>
</comment>
<protein>
    <recommendedName>
        <fullName evidence="8">Transcriptional coactivator p15 (PC4) C-terminal domain-containing protein</fullName>
    </recommendedName>
</protein>
<dbReference type="GO" id="GO:0003713">
    <property type="term" value="F:transcription coactivator activity"/>
    <property type="evidence" value="ECO:0007669"/>
    <property type="project" value="InterPro"/>
</dbReference>
<sequence length="247" mass="26791">MADAVHVPVPEEVIIERTRALLGEYSGGGASVAIDIMQDLREEFGNSAVGEHQKAVRKAVDDHFTRTAKGVSEAPAAARKRDDPPATAEPAAKKKAKTTASASAQAQAGGDTCRVEISREIFASTQFYNGKKLLSIRKHFQKDGQWFPTKKGISLTAEQWETFCGVSAEVAACLRGGRDFGPVDLSRSKKVKVETYKGRCLASIREYYQKNGEGEWLPTQKGVSLGLDQWAKLEENMGVLTGSMAKA</sequence>
<dbReference type="AlphaFoldDB" id="A0A7S3CBD2"/>
<comment type="subcellular location">
    <subcellularLocation>
        <location evidence="1">Nucleus</location>
    </subcellularLocation>
</comment>
<evidence type="ECO:0000256" key="5">
    <source>
        <dbReference type="ARBA" id="ARBA00023163"/>
    </source>
</evidence>
<dbReference type="InterPro" id="IPR045125">
    <property type="entry name" value="Sub1/Tcp4-like"/>
</dbReference>
<evidence type="ECO:0000259" key="8">
    <source>
        <dbReference type="Pfam" id="PF02229"/>
    </source>
</evidence>
<dbReference type="InterPro" id="IPR003173">
    <property type="entry name" value="PC4_C"/>
</dbReference>
<evidence type="ECO:0000256" key="2">
    <source>
        <dbReference type="ARBA" id="ARBA00009001"/>
    </source>
</evidence>
<evidence type="ECO:0000256" key="4">
    <source>
        <dbReference type="ARBA" id="ARBA00023125"/>
    </source>
</evidence>
<evidence type="ECO:0000256" key="7">
    <source>
        <dbReference type="SAM" id="MobiDB-lite"/>
    </source>
</evidence>
<feature type="domain" description="Transcriptional coactivator p15 (PC4) C-terminal" evidence="8">
    <location>
        <begin position="116"/>
        <end position="164"/>
    </location>
</feature>
<evidence type="ECO:0000256" key="1">
    <source>
        <dbReference type="ARBA" id="ARBA00004123"/>
    </source>
</evidence>